<feature type="transmembrane region" description="Helical" evidence="1">
    <location>
        <begin position="39"/>
        <end position="57"/>
    </location>
</feature>
<sequence>MKEVLEGLPWWVKWVAVPVIALVVFGGLIASVIGFMIGLLFKVLLFAALVGGLVWVVRKFTSSSTSSRNDW</sequence>
<accession>A0ABT1PVV0</accession>
<proteinExistence type="predicted"/>
<comment type="caution">
    <text evidence="2">The sequence shown here is derived from an EMBL/GenBank/DDBJ whole genome shotgun (WGS) entry which is preliminary data.</text>
</comment>
<protein>
    <submittedName>
        <fullName evidence="2">DUF5326 family protein</fullName>
    </submittedName>
</protein>
<dbReference type="InterPro" id="IPR020246">
    <property type="entry name" value="Uncharacterised_SCO3924"/>
</dbReference>
<reference evidence="2" key="1">
    <citation type="submission" date="2022-06" db="EMBL/GenBank/DDBJ databases">
        <title>Draft genome sequence of Streptomyces sp. RB6PN25 isolated from peat swamp forest in Thailand.</title>
        <authorList>
            <person name="Duangmal K."/>
            <person name="Klaysubun C."/>
        </authorList>
    </citation>
    <scope>NUCLEOTIDE SEQUENCE</scope>
    <source>
        <strain evidence="2">RB6PN25</strain>
    </source>
</reference>
<feature type="transmembrane region" description="Helical" evidence="1">
    <location>
        <begin position="12"/>
        <end position="33"/>
    </location>
</feature>
<organism evidence="2 3">
    <name type="scientific">Streptomyces humicola</name>
    <dbReference type="NCBI Taxonomy" id="2953240"/>
    <lineage>
        <taxon>Bacteria</taxon>
        <taxon>Bacillati</taxon>
        <taxon>Actinomycetota</taxon>
        <taxon>Actinomycetes</taxon>
        <taxon>Kitasatosporales</taxon>
        <taxon>Streptomycetaceae</taxon>
        <taxon>Streptomyces</taxon>
    </lineage>
</organism>
<dbReference type="RefSeq" id="WP_255920669.1">
    <property type="nucleotide sequence ID" value="NZ_JANFNG010000009.1"/>
</dbReference>
<dbReference type="EMBL" id="JANFNG010000009">
    <property type="protein sequence ID" value="MCQ4081774.1"/>
    <property type="molecule type" value="Genomic_DNA"/>
</dbReference>
<name>A0ABT1PVV0_9ACTN</name>
<keyword evidence="1" id="KW-0472">Membrane</keyword>
<evidence type="ECO:0000313" key="3">
    <source>
        <dbReference type="Proteomes" id="UP001057702"/>
    </source>
</evidence>
<evidence type="ECO:0000256" key="1">
    <source>
        <dbReference type="SAM" id="Phobius"/>
    </source>
</evidence>
<dbReference type="Pfam" id="PF17260">
    <property type="entry name" value="DUF5326"/>
    <property type="match status" value="1"/>
</dbReference>
<keyword evidence="1" id="KW-0812">Transmembrane</keyword>
<evidence type="ECO:0000313" key="2">
    <source>
        <dbReference type="EMBL" id="MCQ4081774.1"/>
    </source>
</evidence>
<keyword evidence="1" id="KW-1133">Transmembrane helix</keyword>
<keyword evidence="3" id="KW-1185">Reference proteome</keyword>
<gene>
    <name evidence="2" type="ORF">NGB36_14445</name>
</gene>
<dbReference type="Proteomes" id="UP001057702">
    <property type="component" value="Unassembled WGS sequence"/>
</dbReference>